<dbReference type="InterPro" id="IPR037523">
    <property type="entry name" value="VOC_core"/>
</dbReference>
<dbReference type="PANTHER" id="PTHR33993">
    <property type="entry name" value="GLYOXALASE-RELATED"/>
    <property type="match status" value="1"/>
</dbReference>
<evidence type="ECO:0000313" key="3">
    <source>
        <dbReference type="Proteomes" id="UP000516148"/>
    </source>
</evidence>
<proteinExistence type="predicted"/>
<name>A0A7H0LJZ6_9SPHN</name>
<dbReference type="CDD" id="cd06587">
    <property type="entry name" value="VOC"/>
    <property type="match status" value="1"/>
</dbReference>
<evidence type="ECO:0000259" key="1">
    <source>
        <dbReference type="PROSITE" id="PS51819"/>
    </source>
</evidence>
<dbReference type="InterPro" id="IPR052164">
    <property type="entry name" value="Anthracycline_SecMetBiosynth"/>
</dbReference>
<dbReference type="PANTHER" id="PTHR33993:SF5">
    <property type="entry name" value="GLYOXALASE"/>
    <property type="match status" value="1"/>
</dbReference>
<reference evidence="2 3" key="1">
    <citation type="submission" date="2020-09" db="EMBL/GenBank/DDBJ databases">
        <title>Sphingomonas sp., a new species isolated from pork steak.</title>
        <authorList>
            <person name="Heidler von Heilborn D."/>
        </authorList>
    </citation>
    <scope>NUCLEOTIDE SEQUENCE [LARGE SCALE GENOMIC DNA]</scope>
    <source>
        <strain evidence="3">S8-3T</strain>
    </source>
</reference>
<dbReference type="Proteomes" id="UP000516148">
    <property type="component" value="Chromosome"/>
</dbReference>
<dbReference type="InterPro" id="IPR029068">
    <property type="entry name" value="Glyas_Bleomycin-R_OHBP_Dase"/>
</dbReference>
<feature type="domain" description="VOC" evidence="1">
    <location>
        <begin position="5"/>
        <end position="124"/>
    </location>
</feature>
<dbReference type="RefSeq" id="WP_187762307.1">
    <property type="nucleotide sequence ID" value="NZ_CP061038.1"/>
</dbReference>
<sequence>MPVLGIGGLFFRAKDPDALSAWYREHLGIGAGCVATEGATPDEWSWQTEGGPVVFAPFKHETDYFAADKQFMLNLRVRDLDSLLEHLNAAGIDIITKPEWNDPSIGQFARIHDPEGNALELWEPPAG</sequence>
<dbReference type="EMBL" id="CP061038">
    <property type="protein sequence ID" value="QNQ09999.1"/>
    <property type="molecule type" value="Genomic_DNA"/>
</dbReference>
<dbReference type="KEGG" id="spap:H3Z74_01735"/>
<dbReference type="Pfam" id="PF18029">
    <property type="entry name" value="Glyoxalase_6"/>
    <property type="match status" value="1"/>
</dbReference>
<dbReference type="PROSITE" id="PS51819">
    <property type="entry name" value="VOC"/>
    <property type="match status" value="1"/>
</dbReference>
<evidence type="ECO:0000313" key="2">
    <source>
        <dbReference type="EMBL" id="QNQ09999.1"/>
    </source>
</evidence>
<dbReference type="SUPFAM" id="SSF54593">
    <property type="entry name" value="Glyoxalase/Bleomycin resistance protein/Dihydroxybiphenyl dioxygenase"/>
    <property type="match status" value="1"/>
</dbReference>
<organism evidence="2 3">
    <name type="scientific">Sphingomonas alpina</name>
    <dbReference type="NCBI Taxonomy" id="653931"/>
    <lineage>
        <taxon>Bacteria</taxon>
        <taxon>Pseudomonadati</taxon>
        <taxon>Pseudomonadota</taxon>
        <taxon>Alphaproteobacteria</taxon>
        <taxon>Sphingomonadales</taxon>
        <taxon>Sphingomonadaceae</taxon>
        <taxon>Sphingomonas</taxon>
    </lineage>
</organism>
<keyword evidence="3" id="KW-1185">Reference proteome</keyword>
<dbReference type="Gene3D" id="3.10.180.10">
    <property type="entry name" value="2,3-Dihydroxybiphenyl 1,2-Dioxygenase, domain 1"/>
    <property type="match status" value="1"/>
</dbReference>
<dbReference type="InterPro" id="IPR041581">
    <property type="entry name" value="Glyoxalase_6"/>
</dbReference>
<protein>
    <submittedName>
        <fullName evidence="2">VOC family protein</fullName>
    </submittedName>
</protein>
<gene>
    <name evidence="2" type="ORF">H3Z74_01735</name>
</gene>
<accession>A0A7H0LJZ6</accession>
<dbReference type="AlphaFoldDB" id="A0A7H0LJZ6"/>